<keyword evidence="2" id="KW-0813">Transport</keyword>
<comment type="caution">
    <text evidence="9">The sequence shown here is derived from an EMBL/GenBank/DDBJ whole genome shotgun (WGS) entry which is preliminary data.</text>
</comment>
<feature type="transmembrane region" description="Helical" evidence="7">
    <location>
        <begin position="48"/>
        <end position="66"/>
    </location>
</feature>
<dbReference type="EMBL" id="JAUSTW010000009">
    <property type="protein sequence ID" value="MDQ0201474.1"/>
    <property type="molecule type" value="Genomic_DNA"/>
</dbReference>
<keyword evidence="3" id="KW-1003">Cell membrane</keyword>
<dbReference type="InterPro" id="IPR050189">
    <property type="entry name" value="MFS_Efflux_Transporters"/>
</dbReference>
<reference evidence="9 10" key="1">
    <citation type="submission" date="2023-07" db="EMBL/GenBank/DDBJ databases">
        <title>Genomic Encyclopedia of Type Strains, Phase IV (KMG-IV): sequencing the most valuable type-strain genomes for metagenomic binning, comparative biology and taxonomic classification.</title>
        <authorList>
            <person name="Goeker M."/>
        </authorList>
    </citation>
    <scope>NUCLEOTIDE SEQUENCE [LARGE SCALE GENOMIC DNA]</scope>
    <source>
        <strain evidence="9 10">DSM 27594</strain>
    </source>
</reference>
<dbReference type="Proteomes" id="UP001224122">
    <property type="component" value="Unassembled WGS sequence"/>
</dbReference>
<keyword evidence="10" id="KW-1185">Reference proteome</keyword>
<feature type="transmembrane region" description="Helical" evidence="7">
    <location>
        <begin position="136"/>
        <end position="154"/>
    </location>
</feature>
<feature type="transmembrane region" description="Helical" evidence="7">
    <location>
        <begin position="299"/>
        <end position="319"/>
    </location>
</feature>
<feature type="transmembrane region" description="Helical" evidence="7">
    <location>
        <begin position="275"/>
        <end position="293"/>
    </location>
</feature>
<proteinExistence type="predicted"/>
<evidence type="ECO:0000256" key="3">
    <source>
        <dbReference type="ARBA" id="ARBA00022475"/>
    </source>
</evidence>
<feature type="transmembrane region" description="Helical" evidence="7">
    <location>
        <begin position="340"/>
        <end position="360"/>
    </location>
</feature>
<dbReference type="SUPFAM" id="SSF103473">
    <property type="entry name" value="MFS general substrate transporter"/>
    <property type="match status" value="1"/>
</dbReference>
<feature type="transmembrane region" description="Helical" evidence="7">
    <location>
        <begin position="242"/>
        <end position="263"/>
    </location>
</feature>
<evidence type="ECO:0000256" key="4">
    <source>
        <dbReference type="ARBA" id="ARBA00022692"/>
    </source>
</evidence>
<feature type="domain" description="Major facilitator superfamily (MFS) profile" evidence="8">
    <location>
        <begin position="8"/>
        <end position="390"/>
    </location>
</feature>
<comment type="subcellular location">
    <subcellularLocation>
        <location evidence="1">Cell membrane</location>
        <topology evidence="1">Multi-pass membrane protein</topology>
    </subcellularLocation>
</comment>
<dbReference type="RefSeq" id="WP_307412783.1">
    <property type="nucleotide sequence ID" value="NZ_JAUSTW010000009.1"/>
</dbReference>
<dbReference type="CDD" id="cd17474">
    <property type="entry name" value="MFS_YfmO_like"/>
    <property type="match status" value="1"/>
</dbReference>
<evidence type="ECO:0000256" key="7">
    <source>
        <dbReference type="SAM" id="Phobius"/>
    </source>
</evidence>
<dbReference type="InterPro" id="IPR011701">
    <property type="entry name" value="MFS"/>
</dbReference>
<evidence type="ECO:0000313" key="10">
    <source>
        <dbReference type="Proteomes" id="UP001224122"/>
    </source>
</evidence>
<keyword evidence="4 7" id="KW-0812">Transmembrane</keyword>
<sequence length="395" mass="43097">MKSRNGKILLGLSVAAFLGPFTQTIYTPSLVEVGHYFAVNQFMVNLTISLYTFVLAANQFFIGPLTDTRGRKATLLPGLLIFMVGSLICFLSPNYFLFLFGRAMQAFGITTGSVVAAAVIGDIYAPAERGKAMSVYQTMVFLGPVLGPVIGSLIASYAEWHWAFAVLAAGALFAYFYNHFTLEETLKKDAAPSRITFKTFTGIVKNRAAFSIMLLGFVQFYGYYIYLVFIPGLLDELFTVSLVMKGLFFVPLTAGIVLGSFLGGKIQTFMRHTSILVYSAYGLGLGVAVFWVLLSLHLITIPALIVFLLVYGVLQGISLPSQITSLVNLFTKEKGTVMGIYNFIRFSGAAIGPLLGSFFFGFGGENALYITLTLFLLCGAFVIQRNSRVLQSKLG</sequence>
<dbReference type="Gene3D" id="1.20.1720.10">
    <property type="entry name" value="Multidrug resistance protein D"/>
    <property type="match status" value="1"/>
</dbReference>
<evidence type="ECO:0000256" key="2">
    <source>
        <dbReference type="ARBA" id="ARBA00022448"/>
    </source>
</evidence>
<accession>A0ABT9Y161</accession>
<dbReference type="PANTHER" id="PTHR43124">
    <property type="entry name" value="PURINE EFFLUX PUMP PBUE"/>
    <property type="match status" value="1"/>
</dbReference>
<evidence type="ECO:0000256" key="6">
    <source>
        <dbReference type="ARBA" id="ARBA00023136"/>
    </source>
</evidence>
<protein>
    <submittedName>
        <fullName evidence="9">Multidrug resistance protein</fullName>
    </submittedName>
</protein>
<feature type="transmembrane region" description="Helical" evidence="7">
    <location>
        <begin position="208"/>
        <end position="230"/>
    </location>
</feature>
<feature type="transmembrane region" description="Helical" evidence="7">
    <location>
        <begin position="160"/>
        <end position="178"/>
    </location>
</feature>
<evidence type="ECO:0000259" key="8">
    <source>
        <dbReference type="PROSITE" id="PS50850"/>
    </source>
</evidence>
<keyword evidence="6 7" id="KW-0472">Membrane</keyword>
<dbReference type="InterPro" id="IPR036259">
    <property type="entry name" value="MFS_trans_sf"/>
</dbReference>
<organism evidence="9 10">
    <name type="scientific">Neobacillus ginsengisoli</name>
    <dbReference type="NCBI Taxonomy" id="904295"/>
    <lineage>
        <taxon>Bacteria</taxon>
        <taxon>Bacillati</taxon>
        <taxon>Bacillota</taxon>
        <taxon>Bacilli</taxon>
        <taxon>Bacillales</taxon>
        <taxon>Bacillaceae</taxon>
        <taxon>Neobacillus</taxon>
    </lineage>
</organism>
<feature type="transmembrane region" description="Helical" evidence="7">
    <location>
        <begin position="78"/>
        <end position="100"/>
    </location>
</feature>
<feature type="transmembrane region" description="Helical" evidence="7">
    <location>
        <begin position="366"/>
        <end position="383"/>
    </location>
</feature>
<dbReference type="InterPro" id="IPR020846">
    <property type="entry name" value="MFS_dom"/>
</dbReference>
<evidence type="ECO:0000256" key="5">
    <source>
        <dbReference type="ARBA" id="ARBA00022989"/>
    </source>
</evidence>
<evidence type="ECO:0000256" key="1">
    <source>
        <dbReference type="ARBA" id="ARBA00004651"/>
    </source>
</evidence>
<dbReference type="Pfam" id="PF07690">
    <property type="entry name" value="MFS_1"/>
    <property type="match status" value="1"/>
</dbReference>
<dbReference type="PROSITE" id="PS50850">
    <property type="entry name" value="MFS"/>
    <property type="match status" value="1"/>
</dbReference>
<name>A0ABT9Y161_9BACI</name>
<evidence type="ECO:0000313" key="9">
    <source>
        <dbReference type="EMBL" id="MDQ0201474.1"/>
    </source>
</evidence>
<gene>
    <name evidence="9" type="ORF">J2S10_004680</name>
</gene>
<feature type="transmembrane region" description="Helical" evidence="7">
    <location>
        <begin position="106"/>
        <end position="124"/>
    </location>
</feature>
<keyword evidence="5 7" id="KW-1133">Transmembrane helix</keyword>
<dbReference type="PANTHER" id="PTHR43124:SF3">
    <property type="entry name" value="CHLORAMPHENICOL EFFLUX PUMP RV0191"/>
    <property type="match status" value="1"/>
</dbReference>
<dbReference type="PRINTS" id="PR01036">
    <property type="entry name" value="TCRTETB"/>
</dbReference>